<evidence type="ECO:0000313" key="14">
    <source>
        <dbReference type="EMBL" id="ERJ13677.1"/>
    </source>
</evidence>
<feature type="binding site" evidence="11">
    <location>
        <position position="139"/>
    </location>
    <ligand>
        <name>substrate</name>
    </ligand>
</feature>
<evidence type="ECO:0000256" key="3">
    <source>
        <dbReference type="ARBA" id="ARBA00018029"/>
    </source>
</evidence>
<dbReference type="InterPro" id="IPR003764">
    <property type="entry name" value="GlcNAc_6-P_deAcase"/>
</dbReference>
<dbReference type="Pfam" id="PF01979">
    <property type="entry name" value="Amidohydro_1"/>
    <property type="match status" value="1"/>
</dbReference>
<comment type="similarity">
    <text evidence="1 9">Belongs to the metallo-dependent hydrolases superfamily. NagA family.</text>
</comment>
<feature type="binding site" evidence="11">
    <location>
        <position position="250"/>
    </location>
    <ligand>
        <name>substrate</name>
    </ligand>
</feature>
<feature type="binding site" evidence="12">
    <location>
        <position position="215"/>
    </location>
    <ligand>
        <name>Zn(2+)</name>
        <dbReference type="ChEBI" id="CHEBI:29105"/>
    </ligand>
</feature>
<evidence type="ECO:0000256" key="1">
    <source>
        <dbReference type="ARBA" id="ARBA00010716"/>
    </source>
</evidence>
<evidence type="ECO:0000256" key="9">
    <source>
        <dbReference type="PIRNR" id="PIRNR038994"/>
    </source>
</evidence>
<dbReference type="RefSeq" id="WP_008826218.1">
    <property type="nucleotide sequence ID" value="NZ_AFNU02000001.1"/>
</dbReference>
<feature type="binding site" evidence="11">
    <location>
        <begin position="306"/>
        <end position="308"/>
    </location>
    <ligand>
        <name>substrate</name>
    </ligand>
</feature>
<evidence type="ECO:0000256" key="4">
    <source>
        <dbReference type="ARBA" id="ARBA00022723"/>
    </source>
</evidence>
<keyword evidence="4 12" id="KW-0479">Metal-binding</keyword>
<dbReference type="GO" id="GO:0008448">
    <property type="term" value="F:N-acetylglucosamine-6-phosphate deacetylase activity"/>
    <property type="evidence" value="ECO:0007669"/>
    <property type="project" value="UniProtKB-EC"/>
</dbReference>
<dbReference type="InterPro" id="IPR011059">
    <property type="entry name" value="Metal-dep_hydrolase_composite"/>
</dbReference>
<dbReference type="EMBL" id="AFNU02000001">
    <property type="protein sequence ID" value="ERJ13677.1"/>
    <property type="molecule type" value="Genomic_DNA"/>
</dbReference>
<dbReference type="OrthoDB" id="9776488at2"/>
<keyword evidence="15" id="KW-1185">Reference proteome</keyword>
<dbReference type="MEROPS" id="M38.983"/>
<evidence type="ECO:0000256" key="12">
    <source>
        <dbReference type="PIRSR" id="PIRSR038994-3"/>
    </source>
</evidence>
<comment type="cofactor">
    <cofactor evidence="12">
        <name>a divalent metal cation</name>
        <dbReference type="ChEBI" id="CHEBI:60240"/>
    </cofactor>
    <text evidence="12">Binds 1 divalent metal cation per subunit.</text>
</comment>
<comment type="catalytic activity">
    <reaction evidence="7">
        <text>N-acetyl-D-glucosamine 6-phosphate + H2O = D-glucosamine 6-phosphate + acetate</text>
        <dbReference type="Rhea" id="RHEA:22936"/>
        <dbReference type="ChEBI" id="CHEBI:15377"/>
        <dbReference type="ChEBI" id="CHEBI:30089"/>
        <dbReference type="ChEBI" id="CHEBI:57513"/>
        <dbReference type="ChEBI" id="CHEBI:58725"/>
        <dbReference type="EC" id="3.5.1.25"/>
    </reaction>
</comment>
<evidence type="ECO:0000256" key="8">
    <source>
        <dbReference type="ARBA" id="ARBA00060590"/>
    </source>
</evidence>
<dbReference type="SUPFAM" id="SSF51556">
    <property type="entry name" value="Metallo-dependent hydrolases"/>
    <property type="match status" value="1"/>
</dbReference>
<gene>
    <name evidence="14" type="primary">nagA</name>
    <name evidence="14" type="ORF">HLPCO_000343</name>
</gene>
<feature type="active site" description="Proton donor/acceptor" evidence="10">
    <location>
        <position position="273"/>
    </location>
</feature>
<proteinExistence type="inferred from homology"/>
<dbReference type="InterPro" id="IPR032466">
    <property type="entry name" value="Metal_Hydrolase"/>
</dbReference>
<feature type="binding site" evidence="11">
    <location>
        <begin position="218"/>
        <end position="219"/>
    </location>
    <ligand>
        <name>substrate</name>
    </ligand>
</feature>
<dbReference type="GO" id="GO:0046872">
    <property type="term" value="F:metal ion binding"/>
    <property type="evidence" value="ECO:0007669"/>
    <property type="project" value="UniProtKB-KW"/>
</dbReference>
<evidence type="ECO:0000256" key="6">
    <source>
        <dbReference type="ARBA" id="ARBA00023277"/>
    </source>
</evidence>
<dbReference type="InParanoid" id="U2DZP7"/>
<dbReference type="Gene3D" id="2.30.40.10">
    <property type="entry name" value="Urease, subunit C, domain 1"/>
    <property type="match status" value="1"/>
</dbReference>
<dbReference type="PANTHER" id="PTHR11113">
    <property type="entry name" value="N-ACETYLGLUCOSAMINE-6-PHOSPHATE DEACETYLASE"/>
    <property type="match status" value="1"/>
</dbReference>
<reference evidence="14 15" key="1">
    <citation type="journal article" date="2011" name="J. Bacteriol.">
        <title>Genome sequence of Haloplasma contractile, an unusual contractile bacterium from a deep-sea anoxic brine lake.</title>
        <authorList>
            <person name="Antunes A."/>
            <person name="Alam I."/>
            <person name="El Dorry H."/>
            <person name="Siam R."/>
            <person name="Robertson A."/>
            <person name="Bajic V.B."/>
            <person name="Stingl U."/>
        </authorList>
    </citation>
    <scope>NUCLEOTIDE SEQUENCE [LARGE SCALE GENOMIC DNA]</scope>
    <source>
        <strain evidence="14 15">SSD-17B</strain>
    </source>
</reference>
<dbReference type="FunFam" id="3.20.20.140:FF:000004">
    <property type="entry name" value="N-acetylglucosamine-6-phosphate deacetylase"/>
    <property type="match status" value="1"/>
</dbReference>
<dbReference type="GO" id="GO:0006046">
    <property type="term" value="P:N-acetylglucosamine catabolic process"/>
    <property type="evidence" value="ECO:0007669"/>
    <property type="project" value="TreeGrafter"/>
</dbReference>
<name>U2DZP7_9MOLU</name>
<keyword evidence="6 9" id="KW-0119">Carbohydrate metabolism</keyword>
<dbReference type="AlphaFoldDB" id="U2DZP7"/>
<evidence type="ECO:0000256" key="11">
    <source>
        <dbReference type="PIRSR" id="PIRSR038994-2"/>
    </source>
</evidence>
<dbReference type="CDD" id="cd00854">
    <property type="entry name" value="NagA"/>
    <property type="match status" value="1"/>
</dbReference>
<dbReference type="PANTHER" id="PTHR11113:SF14">
    <property type="entry name" value="N-ACETYLGLUCOSAMINE-6-PHOSPHATE DEACETYLASE"/>
    <property type="match status" value="1"/>
</dbReference>
<evidence type="ECO:0000259" key="13">
    <source>
        <dbReference type="Pfam" id="PF01979"/>
    </source>
</evidence>
<dbReference type="InterPro" id="IPR006680">
    <property type="entry name" value="Amidohydro-rel"/>
</dbReference>
<dbReference type="PIRSF" id="PIRSF038994">
    <property type="entry name" value="NagA"/>
    <property type="match status" value="1"/>
</dbReference>
<accession>U2DZP7</accession>
<evidence type="ECO:0000256" key="5">
    <source>
        <dbReference type="ARBA" id="ARBA00022801"/>
    </source>
</evidence>
<sequence>MQCIGIKNASILTPDGFKEGNLRINEGKIDELFCHDTSDFITFNGPVMVIPGFIDQHIHGAGNKDTMDGTNEAIRIIAKTIAKEGTTSFLATTMTQSKEAINQALKTVSNYMDQASIDGAEVLGVHLEGPFINKEACGAQPVEHIITPTVEQFKRFQDIAKGSIKMVTIAPEVDGAHELIKHLHENQVVASIGHTVATYNDVVKAIRSGARNVTHCYNAMTPLHHREPGVVGATFLHDELKAELIADGIHVCKESVNILYKNKMKDGIILITDAMRAKGLGDGTYDLGGQKVEVNGHEARLGNGTLAGSVLEYATGVKNMMHFTDTTIEDVSIMASQNPAKQIGVFDRKGSIEEGKDADLVILDQDYNVLMTICRGHIVYSK</sequence>
<organism evidence="14 15">
    <name type="scientific">Haloplasma contractile SSD-17B</name>
    <dbReference type="NCBI Taxonomy" id="1033810"/>
    <lineage>
        <taxon>Bacteria</taxon>
        <taxon>Bacillati</taxon>
        <taxon>Mycoplasmatota</taxon>
        <taxon>Mollicutes</taxon>
        <taxon>Haloplasmatales</taxon>
        <taxon>Haloplasmataceae</taxon>
        <taxon>Haloplasma</taxon>
    </lineage>
</organism>
<dbReference type="Gene3D" id="3.20.20.140">
    <property type="entry name" value="Metal-dependent hydrolases"/>
    <property type="match status" value="1"/>
</dbReference>
<dbReference type="FunCoup" id="U2DZP7">
    <property type="interactions" value="195"/>
</dbReference>
<dbReference type="NCBIfam" id="TIGR00221">
    <property type="entry name" value="nagA"/>
    <property type="match status" value="1"/>
</dbReference>
<dbReference type="STRING" id="1033810.HLPCO_000343"/>
<feature type="binding site" evidence="12">
    <location>
        <position position="194"/>
    </location>
    <ligand>
        <name>Zn(2+)</name>
        <dbReference type="ChEBI" id="CHEBI:29105"/>
    </ligand>
</feature>
<reference evidence="14 15" key="2">
    <citation type="journal article" date="2013" name="PLoS ONE">
        <title>INDIGO - INtegrated Data Warehouse of MIcrobial GenOmes with Examples from the Red Sea Extremophiles.</title>
        <authorList>
            <person name="Alam I."/>
            <person name="Antunes A."/>
            <person name="Kamau A.A."/>
            <person name="Ba Alawi W."/>
            <person name="Kalkatawi M."/>
            <person name="Stingl U."/>
            <person name="Bajic V.B."/>
        </authorList>
    </citation>
    <scope>NUCLEOTIDE SEQUENCE [LARGE SCALE GENOMIC DNA]</scope>
    <source>
        <strain evidence="14 15">SSD-17B</strain>
    </source>
</reference>
<dbReference type="Proteomes" id="UP000005707">
    <property type="component" value="Unassembled WGS sequence"/>
</dbReference>
<comment type="pathway">
    <text evidence="8">Amino-sugar metabolism; N-acetylneuraminate degradation; D-fructose 6-phosphate from N-acetylneuraminate: step 4/5.</text>
</comment>
<comment type="caution">
    <text evidence="14">The sequence shown here is derived from an EMBL/GenBank/DDBJ whole genome shotgun (WGS) entry which is preliminary data.</text>
</comment>
<evidence type="ECO:0000256" key="2">
    <source>
        <dbReference type="ARBA" id="ARBA00011899"/>
    </source>
</evidence>
<keyword evidence="5 9" id="KW-0378">Hydrolase</keyword>
<feature type="binding site" evidence="11">
    <location>
        <position position="226"/>
    </location>
    <ligand>
        <name>substrate</name>
    </ligand>
</feature>
<dbReference type="EC" id="3.5.1.25" evidence="2"/>
<evidence type="ECO:0000256" key="10">
    <source>
        <dbReference type="PIRSR" id="PIRSR038994-1"/>
    </source>
</evidence>
<feature type="domain" description="Amidohydrolase-related" evidence="13">
    <location>
        <begin position="48"/>
        <end position="379"/>
    </location>
</feature>
<dbReference type="eggNOG" id="COG1820">
    <property type="taxonomic scope" value="Bacteria"/>
</dbReference>
<dbReference type="SUPFAM" id="SSF51338">
    <property type="entry name" value="Composite domain of metallo-dependent hydrolases"/>
    <property type="match status" value="1"/>
</dbReference>
<protein>
    <recommendedName>
        <fullName evidence="3">N-acetylglucosamine-6-phosphate deacetylase</fullName>
        <ecNumber evidence="2">3.5.1.25</ecNumber>
    </recommendedName>
</protein>
<evidence type="ECO:0000313" key="15">
    <source>
        <dbReference type="Proteomes" id="UP000005707"/>
    </source>
</evidence>
<evidence type="ECO:0000256" key="7">
    <source>
        <dbReference type="ARBA" id="ARBA00047647"/>
    </source>
</evidence>
<feature type="binding site" evidence="12">
    <location>
        <position position="128"/>
    </location>
    <ligand>
        <name>Zn(2+)</name>
        <dbReference type="ChEBI" id="CHEBI:29105"/>
    </ligand>
</feature>